<proteinExistence type="predicted"/>
<protein>
    <recommendedName>
        <fullName evidence="3">RHS repeat-associated core domain-containing protein</fullName>
    </recommendedName>
</protein>
<evidence type="ECO:0000313" key="2">
    <source>
        <dbReference type="Proteomes" id="UP000220133"/>
    </source>
</evidence>
<dbReference type="KEGG" id="cbae:COR50_14075"/>
<evidence type="ECO:0008006" key="3">
    <source>
        <dbReference type="Google" id="ProtNLM"/>
    </source>
</evidence>
<accession>A0A291QW53</accession>
<dbReference type="Proteomes" id="UP000220133">
    <property type="component" value="Chromosome"/>
</dbReference>
<reference evidence="1 2" key="1">
    <citation type="submission" date="2017-10" db="EMBL/GenBank/DDBJ databases">
        <title>Paenichitinophaga pekingensis gen. nov., sp. nov., isolated from activated sludge.</title>
        <authorList>
            <person name="Jin D."/>
            <person name="Kong X."/>
            <person name="Deng Y."/>
            <person name="Bai Z."/>
        </authorList>
    </citation>
    <scope>NUCLEOTIDE SEQUENCE [LARGE SCALE GENOMIC DNA]</scope>
    <source>
        <strain evidence="1 2">13</strain>
    </source>
</reference>
<keyword evidence="2" id="KW-1185">Reference proteome</keyword>
<evidence type="ECO:0000313" key="1">
    <source>
        <dbReference type="EMBL" id="ATL48198.1"/>
    </source>
</evidence>
<dbReference type="Gene3D" id="2.180.10.10">
    <property type="entry name" value="RHS repeat-associated core"/>
    <property type="match status" value="1"/>
</dbReference>
<dbReference type="AlphaFoldDB" id="A0A291QW53"/>
<organism evidence="1 2">
    <name type="scientific">Chitinophaga caeni</name>
    <dbReference type="NCBI Taxonomy" id="2029983"/>
    <lineage>
        <taxon>Bacteria</taxon>
        <taxon>Pseudomonadati</taxon>
        <taxon>Bacteroidota</taxon>
        <taxon>Chitinophagia</taxon>
        <taxon>Chitinophagales</taxon>
        <taxon>Chitinophagaceae</taxon>
        <taxon>Chitinophaga</taxon>
    </lineage>
</organism>
<dbReference type="OrthoDB" id="680858at2"/>
<sequence length="62" mass="7201">MQMPGRVFNGGGFRYGFNGQENDNEVKGEWNQQDYGMRVCDPRLGRFLSVDPLTREYPWGIN</sequence>
<gene>
    <name evidence="1" type="ORF">COR50_14075</name>
</gene>
<name>A0A291QW53_9BACT</name>
<dbReference type="EMBL" id="CP023777">
    <property type="protein sequence ID" value="ATL48198.1"/>
    <property type="molecule type" value="Genomic_DNA"/>
</dbReference>